<keyword evidence="3" id="KW-1003">Cell membrane</keyword>
<organism evidence="9 10">
    <name type="scientific">Pseudogracilibacillus auburnensis</name>
    <dbReference type="NCBI Taxonomy" id="1494959"/>
    <lineage>
        <taxon>Bacteria</taxon>
        <taxon>Bacillati</taxon>
        <taxon>Bacillota</taxon>
        <taxon>Bacilli</taxon>
        <taxon>Bacillales</taxon>
        <taxon>Bacillaceae</taxon>
        <taxon>Pseudogracilibacillus</taxon>
    </lineage>
</organism>
<dbReference type="GO" id="GO:0005886">
    <property type="term" value="C:plasma membrane"/>
    <property type="evidence" value="ECO:0007669"/>
    <property type="project" value="UniProtKB-SubCell"/>
</dbReference>
<evidence type="ECO:0000256" key="6">
    <source>
        <dbReference type="ARBA" id="ARBA00023136"/>
    </source>
</evidence>
<keyword evidence="4 7" id="KW-0812">Transmembrane</keyword>
<dbReference type="CDD" id="cd06261">
    <property type="entry name" value="TM_PBP2"/>
    <property type="match status" value="1"/>
</dbReference>
<evidence type="ECO:0000256" key="5">
    <source>
        <dbReference type="ARBA" id="ARBA00022989"/>
    </source>
</evidence>
<dbReference type="PROSITE" id="PS50928">
    <property type="entry name" value="ABC_TM1"/>
    <property type="match status" value="1"/>
</dbReference>
<sequence length="305" mass="34669">MEQVKKRKKSMSLQRQKRLYGILFILPAFIFVFAFMFYPIMYSAFMSLQDYNYVTDASPSFVGFENYKNAFQDPTFRVSMKNTLIYSSIYFISVMVISLFLALTLFNVKKFNAFFRTSIFIPIVVPLSLASIVFTWILQENIGLLNYFLGDILGLEQLTRGWLTEGKTAMGSIIGVGLWATIGFVTILFLGGLQSISPDILEAAEVDGATGWKKIFYVILPNLREAYILTGIWAIIQALKVFVEPMVMTHGGPGTSTLVMYQEIYFTAFTRFEMGYASAMAYILGIITLVFSLINFHINRSREDI</sequence>
<feature type="transmembrane region" description="Helical" evidence="7">
    <location>
        <begin position="169"/>
        <end position="190"/>
    </location>
</feature>
<name>A0A2V3W4Y6_9BACI</name>
<dbReference type="InterPro" id="IPR051393">
    <property type="entry name" value="ABC_transporter_permease"/>
</dbReference>
<evidence type="ECO:0000256" key="4">
    <source>
        <dbReference type="ARBA" id="ARBA00022692"/>
    </source>
</evidence>
<evidence type="ECO:0000313" key="10">
    <source>
        <dbReference type="Proteomes" id="UP000247978"/>
    </source>
</evidence>
<evidence type="ECO:0000256" key="3">
    <source>
        <dbReference type="ARBA" id="ARBA00022475"/>
    </source>
</evidence>
<evidence type="ECO:0000256" key="1">
    <source>
        <dbReference type="ARBA" id="ARBA00004651"/>
    </source>
</evidence>
<dbReference type="InterPro" id="IPR035906">
    <property type="entry name" value="MetI-like_sf"/>
</dbReference>
<comment type="similarity">
    <text evidence="7">Belongs to the binding-protein-dependent transport system permease family.</text>
</comment>
<dbReference type="EMBL" id="QJJQ01000002">
    <property type="protein sequence ID" value="PXW89367.1"/>
    <property type="molecule type" value="Genomic_DNA"/>
</dbReference>
<keyword evidence="5 7" id="KW-1133">Transmembrane helix</keyword>
<evidence type="ECO:0000313" key="9">
    <source>
        <dbReference type="EMBL" id="PXW89367.1"/>
    </source>
</evidence>
<dbReference type="PANTHER" id="PTHR30193:SF37">
    <property type="entry name" value="INNER MEMBRANE ABC TRANSPORTER PERMEASE PROTEIN YCJO"/>
    <property type="match status" value="1"/>
</dbReference>
<protein>
    <submittedName>
        <fullName evidence="9">Carbohydrate ABC transporter membrane protein 1 (CUT1 family)</fullName>
    </submittedName>
</protein>
<dbReference type="GO" id="GO:0055085">
    <property type="term" value="P:transmembrane transport"/>
    <property type="evidence" value="ECO:0007669"/>
    <property type="project" value="InterPro"/>
</dbReference>
<feature type="transmembrane region" description="Helical" evidence="7">
    <location>
        <begin position="279"/>
        <end position="298"/>
    </location>
</feature>
<dbReference type="OrthoDB" id="9783714at2"/>
<dbReference type="Proteomes" id="UP000247978">
    <property type="component" value="Unassembled WGS sequence"/>
</dbReference>
<evidence type="ECO:0000256" key="7">
    <source>
        <dbReference type="RuleBase" id="RU363032"/>
    </source>
</evidence>
<feature type="transmembrane region" description="Helical" evidence="7">
    <location>
        <begin position="84"/>
        <end position="106"/>
    </location>
</feature>
<keyword evidence="10" id="KW-1185">Reference proteome</keyword>
<dbReference type="SUPFAM" id="SSF161098">
    <property type="entry name" value="MetI-like"/>
    <property type="match status" value="1"/>
</dbReference>
<keyword evidence="2 7" id="KW-0813">Transport</keyword>
<evidence type="ECO:0000256" key="2">
    <source>
        <dbReference type="ARBA" id="ARBA00022448"/>
    </source>
</evidence>
<dbReference type="Pfam" id="PF00528">
    <property type="entry name" value="BPD_transp_1"/>
    <property type="match status" value="1"/>
</dbReference>
<dbReference type="InterPro" id="IPR000515">
    <property type="entry name" value="MetI-like"/>
</dbReference>
<feature type="transmembrane region" description="Helical" evidence="7">
    <location>
        <begin position="118"/>
        <end position="138"/>
    </location>
</feature>
<dbReference type="AlphaFoldDB" id="A0A2V3W4Y6"/>
<evidence type="ECO:0000259" key="8">
    <source>
        <dbReference type="PROSITE" id="PS50928"/>
    </source>
</evidence>
<keyword evidence="6 7" id="KW-0472">Membrane</keyword>
<gene>
    <name evidence="9" type="ORF">DFR56_102144</name>
</gene>
<reference evidence="9 10" key="1">
    <citation type="submission" date="2018-05" db="EMBL/GenBank/DDBJ databases">
        <title>Genomic Encyclopedia of Type Strains, Phase IV (KMG-IV): sequencing the most valuable type-strain genomes for metagenomic binning, comparative biology and taxonomic classification.</title>
        <authorList>
            <person name="Goeker M."/>
        </authorList>
    </citation>
    <scope>NUCLEOTIDE SEQUENCE [LARGE SCALE GENOMIC DNA]</scope>
    <source>
        <strain evidence="9 10">DSM 28556</strain>
    </source>
</reference>
<feature type="domain" description="ABC transmembrane type-1" evidence="8">
    <location>
        <begin position="80"/>
        <end position="295"/>
    </location>
</feature>
<comment type="caution">
    <text evidence="9">The sequence shown here is derived from an EMBL/GenBank/DDBJ whole genome shotgun (WGS) entry which is preliminary data.</text>
</comment>
<comment type="subcellular location">
    <subcellularLocation>
        <location evidence="1 7">Cell membrane</location>
        <topology evidence="1 7">Multi-pass membrane protein</topology>
    </subcellularLocation>
</comment>
<dbReference type="Gene3D" id="1.10.3720.10">
    <property type="entry name" value="MetI-like"/>
    <property type="match status" value="1"/>
</dbReference>
<dbReference type="RefSeq" id="WP_110394096.1">
    <property type="nucleotide sequence ID" value="NZ_JADIJL010000001.1"/>
</dbReference>
<feature type="transmembrane region" description="Helical" evidence="7">
    <location>
        <begin position="20"/>
        <end position="41"/>
    </location>
</feature>
<dbReference type="PANTHER" id="PTHR30193">
    <property type="entry name" value="ABC TRANSPORTER PERMEASE PROTEIN"/>
    <property type="match status" value="1"/>
</dbReference>
<proteinExistence type="inferred from homology"/>
<accession>A0A2V3W4Y6</accession>